<dbReference type="AlphaFoldDB" id="E8LLH5"/>
<evidence type="ECO:0000256" key="5">
    <source>
        <dbReference type="PIRNR" id="PIRNR002096"/>
    </source>
</evidence>
<name>E8LLH5_SUCHY</name>
<dbReference type="GO" id="GO:0030527">
    <property type="term" value="F:structural constituent of chromatin"/>
    <property type="evidence" value="ECO:0007669"/>
    <property type="project" value="InterPro"/>
</dbReference>
<dbReference type="GO" id="GO:0005829">
    <property type="term" value="C:cytosol"/>
    <property type="evidence" value="ECO:0007669"/>
    <property type="project" value="TreeGrafter"/>
</dbReference>
<dbReference type="Gene3D" id="4.10.430.10">
    <property type="entry name" value="Histone-like protein H-NS, C-terminal domain"/>
    <property type="match status" value="1"/>
</dbReference>
<dbReference type="EMBL" id="AEVO01000104">
    <property type="protein sequence ID" value="EFY06622.1"/>
    <property type="molecule type" value="Genomic_DNA"/>
</dbReference>
<dbReference type="GO" id="GO:0003681">
    <property type="term" value="F:bent DNA binding"/>
    <property type="evidence" value="ECO:0007669"/>
    <property type="project" value="TreeGrafter"/>
</dbReference>
<evidence type="ECO:0000313" key="8">
    <source>
        <dbReference type="EMBL" id="EFY06622.1"/>
    </source>
</evidence>
<dbReference type="PIRSF" id="PIRSF002096">
    <property type="entry name" value="HnS"/>
    <property type="match status" value="1"/>
</dbReference>
<evidence type="ECO:0000256" key="4">
    <source>
        <dbReference type="ARBA" id="ARBA00023125"/>
    </source>
</evidence>
<gene>
    <name evidence="8" type="primary">hns</name>
    <name evidence="8" type="ORF">HMPREF9444_01588</name>
</gene>
<dbReference type="InterPro" id="IPR027444">
    <property type="entry name" value="H-NS_C_dom"/>
</dbReference>
<keyword evidence="6" id="KW-0175">Coiled coil</keyword>
<comment type="subcellular location">
    <subcellularLocation>
        <location evidence="1">Cytoplasm</location>
        <location evidence="1">Nucleoid</location>
    </subcellularLocation>
</comment>
<protein>
    <recommendedName>
        <fullName evidence="5">DNA-binding protein</fullName>
    </recommendedName>
</protein>
<dbReference type="eggNOG" id="COG2916">
    <property type="taxonomic scope" value="Bacteria"/>
</dbReference>
<feature type="coiled-coil region" evidence="6">
    <location>
        <begin position="26"/>
        <end position="60"/>
    </location>
</feature>
<dbReference type="InterPro" id="IPR001801">
    <property type="entry name" value="Histone_HNS"/>
</dbReference>
<dbReference type="Pfam" id="PF22470">
    <property type="entry name" value="Histone_HNS_N"/>
    <property type="match status" value="1"/>
</dbReference>
<evidence type="ECO:0000256" key="3">
    <source>
        <dbReference type="ARBA" id="ARBA00022490"/>
    </source>
</evidence>
<dbReference type="HOGENOM" id="CLU_117503_0_0_6"/>
<accession>E8LLH5</accession>
<dbReference type="InterPro" id="IPR027454">
    <property type="entry name" value="Histone_HNS_N"/>
</dbReference>
<feature type="domain" description="DNA-binding protein H-NS-like C-terminal" evidence="7">
    <location>
        <begin position="84"/>
        <end position="132"/>
    </location>
</feature>
<dbReference type="SUPFAM" id="SSF81273">
    <property type="entry name" value="H-NS histone-like proteins"/>
    <property type="match status" value="2"/>
</dbReference>
<dbReference type="Pfam" id="PF00816">
    <property type="entry name" value="Histone_HNS"/>
    <property type="match status" value="1"/>
</dbReference>
<dbReference type="GO" id="GO:0003680">
    <property type="term" value="F:minor groove of adenine-thymine-rich DNA binding"/>
    <property type="evidence" value="ECO:0007669"/>
    <property type="project" value="TreeGrafter"/>
</dbReference>
<dbReference type="SMART" id="SM00528">
    <property type="entry name" value="HNS"/>
    <property type="match status" value="1"/>
</dbReference>
<dbReference type="STRING" id="762983.HMPREF9444_01588"/>
<proteinExistence type="inferred from homology"/>
<dbReference type="GO" id="GO:0000976">
    <property type="term" value="F:transcription cis-regulatory region binding"/>
    <property type="evidence" value="ECO:0007669"/>
    <property type="project" value="TreeGrafter"/>
</dbReference>
<dbReference type="OrthoDB" id="6088948at2"/>
<evidence type="ECO:0000256" key="1">
    <source>
        <dbReference type="ARBA" id="ARBA00004453"/>
    </source>
</evidence>
<dbReference type="GO" id="GO:0046983">
    <property type="term" value="F:protein dimerization activity"/>
    <property type="evidence" value="ECO:0007669"/>
    <property type="project" value="InterPro"/>
</dbReference>
<sequence>MALNLKDLKNIRQLRAALRTCSVAEIADIAGKINVIQKEREKEEEKLQKAMKARERSVNNALSFLEKEDIDVYDLIAALNQKSVKKRGKMMPKYAYTDLDGINRTWTGQGKTPLALLKLMQKTGASLDDFLIRKETQQSLD</sequence>
<evidence type="ECO:0000313" key="9">
    <source>
        <dbReference type="Proteomes" id="UP000018458"/>
    </source>
</evidence>
<comment type="caution">
    <text evidence="8">The sequence shown here is derived from an EMBL/GenBank/DDBJ whole genome shotgun (WGS) entry which is preliminary data.</text>
</comment>
<dbReference type="GO" id="GO:0001217">
    <property type="term" value="F:DNA-binding transcription repressor activity"/>
    <property type="evidence" value="ECO:0007669"/>
    <property type="project" value="TreeGrafter"/>
</dbReference>
<dbReference type="InterPro" id="IPR037150">
    <property type="entry name" value="H-NS_C_dom_sf"/>
</dbReference>
<keyword evidence="4 5" id="KW-0238">DNA-binding</keyword>
<comment type="similarity">
    <text evidence="2 5">Belongs to the histone-like protein H-NS family.</text>
</comment>
<keyword evidence="3" id="KW-0963">Cytoplasm</keyword>
<evidence type="ECO:0000259" key="7">
    <source>
        <dbReference type="SMART" id="SM00528"/>
    </source>
</evidence>
<dbReference type="InterPro" id="IPR054180">
    <property type="entry name" value="H-NS-like_N"/>
</dbReference>
<dbReference type="PANTHER" id="PTHR38097">
    <property type="match status" value="1"/>
</dbReference>
<dbReference type="PANTHER" id="PTHR38097:SF2">
    <property type="entry name" value="DNA-BINDING PROTEIN STPA"/>
    <property type="match status" value="1"/>
</dbReference>
<evidence type="ECO:0000256" key="6">
    <source>
        <dbReference type="SAM" id="Coils"/>
    </source>
</evidence>
<organism evidence="8 9">
    <name type="scientific">Succinatimonas hippei (strain DSM 22608 / JCM 16073 / KCTC 15190 / YIT 12066)</name>
    <dbReference type="NCBI Taxonomy" id="762983"/>
    <lineage>
        <taxon>Bacteria</taxon>
        <taxon>Pseudomonadati</taxon>
        <taxon>Pseudomonadota</taxon>
        <taxon>Gammaproteobacteria</taxon>
        <taxon>Aeromonadales</taxon>
        <taxon>Succinivibrionaceae</taxon>
        <taxon>Succinatimonas</taxon>
    </lineage>
</organism>
<dbReference type="Gene3D" id="1.10.287.1050">
    <property type="entry name" value="H-NS histone-like proteins"/>
    <property type="match status" value="1"/>
</dbReference>
<dbReference type="GO" id="GO:0032993">
    <property type="term" value="C:protein-DNA complex"/>
    <property type="evidence" value="ECO:0007669"/>
    <property type="project" value="TreeGrafter"/>
</dbReference>
<dbReference type="RefSeq" id="WP_009143760.1">
    <property type="nucleotide sequence ID" value="NZ_GL831037.1"/>
</dbReference>
<dbReference type="GO" id="GO:0009295">
    <property type="term" value="C:nucleoid"/>
    <property type="evidence" value="ECO:0007669"/>
    <property type="project" value="UniProtKB-SubCell"/>
</dbReference>
<dbReference type="Proteomes" id="UP000018458">
    <property type="component" value="Unassembled WGS sequence"/>
</dbReference>
<evidence type="ECO:0000256" key="2">
    <source>
        <dbReference type="ARBA" id="ARBA00010610"/>
    </source>
</evidence>
<keyword evidence="9" id="KW-1185">Reference proteome</keyword>
<reference evidence="8 9" key="1">
    <citation type="submission" date="2011-01" db="EMBL/GenBank/DDBJ databases">
        <authorList>
            <person name="Weinstock G."/>
            <person name="Sodergren E."/>
            <person name="Clifton S."/>
            <person name="Fulton L."/>
            <person name="Fulton B."/>
            <person name="Courtney L."/>
            <person name="Fronick C."/>
            <person name="Harrison M."/>
            <person name="Strong C."/>
            <person name="Farmer C."/>
            <person name="Delahaunty K."/>
            <person name="Markovic C."/>
            <person name="Hall O."/>
            <person name="Minx P."/>
            <person name="Tomlinson C."/>
            <person name="Mitreva M."/>
            <person name="Hou S."/>
            <person name="Chen J."/>
            <person name="Wollam A."/>
            <person name="Pepin K.H."/>
            <person name="Johnson M."/>
            <person name="Bhonagiri V."/>
            <person name="Zhang X."/>
            <person name="Suruliraj S."/>
            <person name="Warren W."/>
            <person name="Chinwalla A."/>
            <person name="Mardis E.R."/>
            <person name="Wilson R.K."/>
        </authorList>
    </citation>
    <scope>NUCLEOTIDE SEQUENCE [LARGE SCALE GENOMIC DNA]</scope>
    <source>
        <strain evidence="9">DSM 22608 / JCM 16073 / KCTC 15190 / YIT 12066</strain>
    </source>
</reference>